<protein>
    <submittedName>
        <fullName evidence="2">Uncharacterized protein</fullName>
    </submittedName>
</protein>
<feature type="compositionally biased region" description="Low complexity" evidence="1">
    <location>
        <begin position="8"/>
        <end position="23"/>
    </location>
</feature>
<sequence length="228" mass="24214">MTVKKNPRNSARSTSSSPSGSHHSNSRTRLATKYSRWSMAAASPGHTRRPAPNGIILSSLVHVRSAASSASPPGRNRSGLKDVGSDHAAGSRLILPTRKFTVAPPSGRHGTPSAFAASSPPFTWRSTNGTGGWRRRLSSTTALRYGIRAKSSSWILMSPDEATTASTSARSFCCTWGCFTRLAMVHSSAAAVDSVPAPRNSEMRLTTSPSVTALSPSSWTRRSRSDST</sequence>
<evidence type="ECO:0000313" key="3">
    <source>
        <dbReference type="Proteomes" id="UP001054889"/>
    </source>
</evidence>
<evidence type="ECO:0000256" key="1">
    <source>
        <dbReference type="SAM" id="MobiDB-lite"/>
    </source>
</evidence>
<name>A0AAV5DVP4_ELECO</name>
<keyword evidence="3" id="KW-1185">Reference proteome</keyword>
<evidence type="ECO:0000313" key="2">
    <source>
        <dbReference type="EMBL" id="GJN14527.1"/>
    </source>
</evidence>
<dbReference type="AlphaFoldDB" id="A0AAV5DVP4"/>
<dbReference type="EMBL" id="BQKI01000071">
    <property type="protein sequence ID" value="GJN14527.1"/>
    <property type="molecule type" value="Genomic_DNA"/>
</dbReference>
<feature type="region of interest" description="Disordered" evidence="1">
    <location>
        <begin position="193"/>
        <end position="228"/>
    </location>
</feature>
<comment type="caution">
    <text evidence="2">The sequence shown here is derived from an EMBL/GenBank/DDBJ whole genome shotgun (WGS) entry which is preliminary data.</text>
</comment>
<proteinExistence type="predicted"/>
<organism evidence="2 3">
    <name type="scientific">Eleusine coracana subsp. coracana</name>
    <dbReference type="NCBI Taxonomy" id="191504"/>
    <lineage>
        <taxon>Eukaryota</taxon>
        <taxon>Viridiplantae</taxon>
        <taxon>Streptophyta</taxon>
        <taxon>Embryophyta</taxon>
        <taxon>Tracheophyta</taxon>
        <taxon>Spermatophyta</taxon>
        <taxon>Magnoliopsida</taxon>
        <taxon>Liliopsida</taxon>
        <taxon>Poales</taxon>
        <taxon>Poaceae</taxon>
        <taxon>PACMAD clade</taxon>
        <taxon>Chloridoideae</taxon>
        <taxon>Cynodonteae</taxon>
        <taxon>Eleusininae</taxon>
        <taxon>Eleusine</taxon>
    </lineage>
</organism>
<gene>
    <name evidence="2" type="primary">gb01366</name>
    <name evidence="2" type="ORF">PR202_gb01366</name>
</gene>
<reference evidence="2" key="1">
    <citation type="journal article" date="2018" name="DNA Res.">
        <title>Multiple hybrid de novo genome assembly of finger millet, an orphan allotetraploid crop.</title>
        <authorList>
            <person name="Hatakeyama M."/>
            <person name="Aluri S."/>
            <person name="Balachadran M.T."/>
            <person name="Sivarajan S.R."/>
            <person name="Patrignani A."/>
            <person name="Gruter S."/>
            <person name="Poveda L."/>
            <person name="Shimizu-Inatsugi R."/>
            <person name="Baeten J."/>
            <person name="Francoijs K.J."/>
            <person name="Nataraja K.N."/>
            <person name="Reddy Y.A.N."/>
            <person name="Phadnis S."/>
            <person name="Ravikumar R.L."/>
            <person name="Schlapbach R."/>
            <person name="Sreeman S.M."/>
            <person name="Shimizu K.K."/>
        </authorList>
    </citation>
    <scope>NUCLEOTIDE SEQUENCE</scope>
</reference>
<feature type="compositionally biased region" description="Polar residues" evidence="1">
    <location>
        <begin position="203"/>
        <end position="214"/>
    </location>
</feature>
<feature type="region of interest" description="Disordered" evidence="1">
    <location>
        <begin position="1"/>
        <end position="31"/>
    </location>
</feature>
<feature type="compositionally biased region" description="Low complexity" evidence="1">
    <location>
        <begin position="66"/>
        <end position="77"/>
    </location>
</feature>
<reference evidence="2" key="2">
    <citation type="submission" date="2021-12" db="EMBL/GenBank/DDBJ databases">
        <title>Resequencing data analysis of finger millet.</title>
        <authorList>
            <person name="Hatakeyama M."/>
            <person name="Aluri S."/>
            <person name="Balachadran M.T."/>
            <person name="Sivarajan S.R."/>
            <person name="Poveda L."/>
            <person name="Shimizu-Inatsugi R."/>
            <person name="Schlapbach R."/>
            <person name="Sreeman S.M."/>
            <person name="Shimizu K.K."/>
        </authorList>
    </citation>
    <scope>NUCLEOTIDE SEQUENCE</scope>
</reference>
<accession>A0AAV5DVP4</accession>
<feature type="region of interest" description="Disordered" evidence="1">
    <location>
        <begin position="102"/>
        <end position="121"/>
    </location>
</feature>
<feature type="region of interest" description="Disordered" evidence="1">
    <location>
        <begin position="66"/>
        <end position="88"/>
    </location>
</feature>
<dbReference type="Proteomes" id="UP001054889">
    <property type="component" value="Unassembled WGS sequence"/>
</dbReference>